<dbReference type="OrthoDB" id="9775880at2"/>
<dbReference type="InterPro" id="IPR013762">
    <property type="entry name" value="Integrase-like_cat_sf"/>
</dbReference>
<dbReference type="eggNOG" id="COG0582">
    <property type="taxonomic scope" value="Bacteria"/>
</dbReference>
<dbReference type="InterPro" id="IPR025166">
    <property type="entry name" value="Integrase_DNA_bind_dom"/>
</dbReference>
<protein>
    <submittedName>
        <fullName evidence="6">Phage integrase</fullName>
    </submittedName>
</protein>
<dbReference type="Gene3D" id="1.10.150.130">
    <property type="match status" value="1"/>
</dbReference>
<dbReference type="GO" id="GO:0006310">
    <property type="term" value="P:DNA recombination"/>
    <property type="evidence" value="ECO:0007669"/>
    <property type="project" value="UniProtKB-KW"/>
</dbReference>
<dbReference type="KEGG" id="bxe:Bxe_A1277"/>
<sequence length="454" mass="50759">MASKLTVKELEALKPADIGTTIRDEGGIWGRVRKAGDGVSVTFWYRYKWQAKTRDTAIGTWPAASLPKIRKNRDAARALVKDGRDPNEQREIDRRDREAAEALRKAEALTVSDLYDAWFPTISVKRGKRGRKDEGKEIERTFNLFVLKKIGTKLLTTIYKSDVQPILTRISDGGANRQATALLTDLKQMFRWGDQNQPYKRLLAASDVLAIKPEDIVSGDYDPVADNERTRVLTEAEIRQLAKLVPAADLPLTTRAAIWIMLSCGTRIGETVATKWAHVDLQTGRWSIPKEHTKSGVALEVALSDFALAQFQTLADARDALPVEDRSDYVFPSRNDRTKPLNNQAVGKQLADRQRTSGEPIKGRTEKVDALALDGGQWRCHDLRRTAGTLMQSLGVPESIVHRCLNHARSDKLDRVYLQHDYSKEMAEAWAALGVRLQALKTDNVLTLPNASVA</sequence>
<evidence type="ECO:0000313" key="7">
    <source>
        <dbReference type="Proteomes" id="UP000001817"/>
    </source>
</evidence>
<dbReference type="GO" id="GO:0015074">
    <property type="term" value="P:DNA integration"/>
    <property type="evidence" value="ECO:0007669"/>
    <property type="project" value="UniProtKB-KW"/>
</dbReference>
<dbReference type="Proteomes" id="UP000001817">
    <property type="component" value="Chromosome 1"/>
</dbReference>
<evidence type="ECO:0000313" key="6">
    <source>
        <dbReference type="EMBL" id="ABE31676.1"/>
    </source>
</evidence>
<gene>
    <name evidence="6" type="ORF">Bxe_A1277</name>
</gene>
<dbReference type="InterPro" id="IPR038488">
    <property type="entry name" value="Integrase_DNA-bd_sf"/>
</dbReference>
<dbReference type="CDD" id="cd00801">
    <property type="entry name" value="INT_P4_C"/>
    <property type="match status" value="1"/>
</dbReference>
<proteinExistence type="inferred from homology"/>
<keyword evidence="7" id="KW-1185">Reference proteome</keyword>
<name>Q13W63_PARXL</name>
<comment type="similarity">
    <text evidence="1">Belongs to the 'phage' integrase family.</text>
</comment>
<accession>Q13W63</accession>
<dbReference type="InterPro" id="IPR050808">
    <property type="entry name" value="Phage_Integrase"/>
</dbReference>
<dbReference type="STRING" id="266265.Bxe_A1277"/>
<evidence type="ECO:0000256" key="1">
    <source>
        <dbReference type="ARBA" id="ARBA00008857"/>
    </source>
</evidence>
<dbReference type="KEGG" id="bxb:DR64_3436"/>
<dbReference type="Pfam" id="PF13356">
    <property type="entry name" value="Arm-DNA-bind_3"/>
    <property type="match status" value="1"/>
</dbReference>
<dbReference type="PANTHER" id="PTHR30629">
    <property type="entry name" value="PROPHAGE INTEGRASE"/>
    <property type="match status" value="1"/>
</dbReference>
<keyword evidence="3" id="KW-0238">DNA-binding</keyword>
<organism evidence="6 7">
    <name type="scientific">Paraburkholderia xenovorans (strain LB400)</name>
    <dbReference type="NCBI Taxonomy" id="266265"/>
    <lineage>
        <taxon>Bacteria</taxon>
        <taxon>Pseudomonadati</taxon>
        <taxon>Pseudomonadota</taxon>
        <taxon>Betaproteobacteria</taxon>
        <taxon>Burkholderiales</taxon>
        <taxon>Burkholderiaceae</taxon>
        <taxon>Paraburkholderia</taxon>
    </lineage>
</organism>
<feature type="domain" description="Tyr recombinase" evidence="5">
    <location>
        <begin position="228"/>
        <end position="431"/>
    </location>
</feature>
<dbReference type="SUPFAM" id="SSF56349">
    <property type="entry name" value="DNA breaking-rejoining enzymes"/>
    <property type="match status" value="1"/>
</dbReference>
<evidence type="ECO:0000259" key="5">
    <source>
        <dbReference type="PROSITE" id="PS51898"/>
    </source>
</evidence>
<dbReference type="EMBL" id="CP000270">
    <property type="protein sequence ID" value="ABE31676.1"/>
    <property type="molecule type" value="Genomic_DNA"/>
</dbReference>
<evidence type="ECO:0000256" key="3">
    <source>
        <dbReference type="ARBA" id="ARBA00023125"/>
    </source>
</evidence>
<dbReference type="PANTHER" id="PTHR30629:SF2">
    <property type="entry name" value="PROPHAGE INTEGRASE INTS-RELATED"/>
    <property type="match status" value="1"/>
</dbReference>
<keyword evidence="2" id="KW-0229">DNA integration</keyword>
<dbReference type="RefSeq" id="WP_011489237.1">
    <property type="nucleotide sequence ID" value="NC_007951.1"/>
</dbReference>
<dbReference type="Pfam" id="PF00589">
    <property type="entry name" value="Phage_integrase"/>
    <property type="match status" value="1"/>
</dbReference>
<dbReference type="PROSITE" id="PS51898">
    <property type="entry name" value="TYR_RECOMBINASE"/>
    <property type="match status" value="1"/>
</dbReference>
<dbReference type="Gene3D" id="3.30.160.390">
    <property type="entry name" value="Integrase, DNA-binding domain"/>
    <property type="match status" value="1"/>
</dbReference>
<evidence type="ECO:0000256" key="2">
    <source>
        <dbReference type="ARBA" id="ARBA00022908"/>
    </source>
</evidence>
<dbReference type="AlphaFoldDB" id="Q13W63"/>
<dbReference type="Gene3D" id="1.10.443.10">
    <property type="entry name" value="Intergrase catalytic core"/>
    <property type="match status" value="1"/>
</dbReference>
<keyword evidence="4" id="KW-0233">DNA recombination</keyword>
<evidence type="ECO:0000256" key="4">
    <source>
        <dbReference type="ARBA" id="ARBA00023172"/>
    </source>
</evidence>
<dbReference type="InterPro" id="IPR011010">
    <property type="entry name" value="DNA_brk_join_enz"/>
</dbReference>
<dbReference type="InterPro" id="IPR010998">
    <property type="entry name" value="Integrase_recombinase_N"/>
</dbReference>
<reference evidence="6 7" key="1">
    <citation type="journal article" date="2006" name="Proc. Natl. Acad. Sci. U.S.A.">
        <title>Burkholderia xenovorans LB400 harbors a multi-replicon, 9.73-Mbp genome shaped for versatility.</title>
        <authorList>
            <person name="Chain P.S."/>
            <person name="Denef V.J."/>
            <person name="Konstantinidis K.T."/>
            <person name="Vergez L.M."/>
            <person name="Agullo L."/>
            <person name="Reyes V.L."/>
            <person name="Hauser L."/>
            <person name="Cordova M."/>
            <person name="Gomez L."/>
            <person name="Gonzalez M."/>
            <person name="Land M."/>
            <person name="Lao V."/>
            <person name="Larimer F."/>
            <person name="LiPuma J.J."/>
            <person name="Mahenthiralingam E."/>
            <person name="Malfatti S.A."/>
            <person name="Marx C.J."/>
            <person name="Parnell J.J."/>
            <person name="Ramette A."/>
            <person name="Richardson P."/>
            <person name="Seeger M."/>
            <person name="Smith D."/>
            <person name="Spilker T."/>
            <person name="Sul W.J."/>
            <person name="Tsoi T.V."/>
            <person name="Ulrich L.E."/>
            <person name="Zhulin I.B."/>
            <person name="Tiedje J.M."/>
        </authorList>
    </citation>
    <scope>NUCLEOTIDE SEQUENCE [LARGE SCALE GENOMIC DNA]</scope>
    <source>
        <strain evidence="6 7">LB400</strain>
    </source>
</reference>
<dbReference type="GO" id="GO:0003677">
    <property type="term" value="F:DNA binding"/>
    <property type="evidence" value="ECO:0007669"/>
    <property type="project" value="UniProtKB-KW"/>
</dbReference>
<dbReference type="InterPro" id="IPR002104">
    <property type="entry name" value="Integrase_catalytic"/>
</dbReference>